<dbReference type="InterPro" id="IPR027056">
    <property type="entry name" value="Gluconate_2DH_su3"/>
</dbReference>
<keyword evidence="2" id="KW-1185">Reference proteome</keyword>
<reference evidence="1 2" key="1">
    <citation type="submission" date="2016-03" db="EMBL/GenBank/DDBJ databases">
        <title>Acetic acid bacteria sequencing.</title>
        <authorList>
            <person name="Brandt J."/>
            <person name="Jakob F."/>
            <person name="Vogel R.F."/>
        </authorList>
    </citation>
    <scope>NUCLEOTIDE SEQUENCE [LARGE SCALE GENOMIC DNA]</scope>
    <source>
        <strain evidence="1 2">TMW2.1153</strain>
    </source>
</reference>
<organism evidence="1 2">
    <name type="scientific">Acetobacter aceti</name>
    <dbReference type="NCBI Taxonomy" id="435"/>
    <lineage>
        <taxon>Bacteria</taxon>
        <taxon>Pseudomonadati</taxon>
        <taxon>Pseudomonadota</taxon>
        <taxon>Alphaproteobacteria</taxon>
        <taxon>Acetobacterales</taxon>
        <taxon>Acetobacteraceae</taxon>
        <taxon>Acetobacter</taxon>
        <taxon>Acetobacter subgen. Acetobacter</taxon>
    </lineage>
</organism>
<dbReference type="AlphaFoldDB" id="A0A1U9KJB8"/>
<gene>
    <name evidence="1" type="ORF">A0U92_15165</name>
</gene>
<sequence>MIPADEHGPSATEAGVPEFLDRQMELPYGYGAWYYMEGPFHPEAEANFGYQQAYSPRQFYRLGLAGVDKVAVKQSGRIFAKLDGPAQDAILCQFESDDPAVAEWSTSAFFDMLLQNVHEGYFSDPMYGGNRDMAAWKMIGFPGARADFTDWIDRPGTPYPYDPVSLEGRSA</sequence>
<protein>
    <recommendedName>
        <fullName evidence="3">Gluconate 2-dehydrogenase</fullName>
    </recommendedName>
</protein>
<dbReference type="Proteomes" id="UP000188937">
    <property type="component" value="Chromosome"/>
</dbReference>
<accession>A0A1U9KJB8</accession>
<evidence type="ECO:0008006" key="3">
    <source>
        <dbReference type="Google" id="ProtNLM"/>
    </source>
</evidence>
<dbReference type="STRING" id="435.A0U92_15165"/>
<evidence type="ECO:0000313" key="1">
    <source>
        <dbReference type="EMBL" id="AQS85883.1"/>
    </source>
</evidence>
<dbReference type="KEGG" id="aace:A0U92_15165"/>
<dbReference type="Pfam" id="PF13618">
    <property type="entry name" value="Gluconate_2-dh3"/>
    <property type="match status" value="1"/>
</dbReference>
<dbReference type="EMBL" id="CP014692">
    <property type="protein sequence ID" value="AQS85883.1"/>
    <property type="molecule type" value="Genomic_DNA"/>
</dbReference>
<proteinExistence type="predicted"/>
<evidence type="ECO:0000313" key="2">
    <source>
        <dbReference type="Proteomes" id="UP000188937"/>
    </source>
</evidence>
<name>A0A1U9KJB8_ACEAC</name>